<dbReference type="OrthoDB" id="294251at2759"/>
<dbReference type="EMBL" id="CAMXCT010006168">
    <property type="protein sequence ID" value="CAI4014064.1"/>
    <property type="molecule type" value="Genomic_DNA"/>
</dbReference>
<organism evidence="2">
    <name type="scientific">Cladocopium goreaui</name>
    <dbReference type="NCBI Taxonomy" id="2562237"/>
    <lineage>
        <taxon>Eukaryota</taxon>
        <taxon>Sar</taxon>
        <taxon>Alveolata</taxon>
        <taxon>Dinophyceae</taxon>
        <taxon>Suessiales</taxon>
        <taxon>Symbiodiniaceae</taxon>
        <taxon>Cladocopium</taxon>
    </lineage>
</organism>
<name>A0A9P1DPF9_9DINO</name>
<dbReference type="InterPro" id="IPR036866">
    <property type="entry name" value="RibonucZ/Hydroxyglut_hydro"/>
</dbReference>
<dbReference type="InterPro" id="IPR025638">
    <property type="entry name" value="DUF4336"/>
</dbReference>
<keyword evidence="5" id="KW-1185">Reference proteome</keyword>
<dbReference type="EMBL" id="CAMXCT020006168">
    <property type="protein sequence ID" value="CAL1167439.1"/>
    <property type="molecule type" value="Genomic_DNA"/>
</dbReference>
<evidence type="ECO:0000313" key="2">
    <source>
        <dbReference type="EMBL" id="CAI4014064.1"/>
    </source>
</evidence>
<dbReference type="Pfam" id="PF14234">
    <property type="entry name" value="DUF4336"/>
    <property type="match status" value="1"/>
</dbReference>
<reference evidence="2" key="1">
    <citation type="submission" date="2022-10" db="EMBL/GenBank/DDBJ databases">
        <authorList>
            <person name="Chen Y."/>
            <person name="Dougan E. K."/>
            <person name="Chan C."/>
            <person name="Rhodes N."/>
            <person name="Thang M."/>
        </authorList>
    </citation>
    <scope>NUCLEOTIDE SEQUENCE</scope>
</reference>
<reference evidence="3" key="2">
    <citation type="submission" date="2024-04" db="EMBL/GenBank/DDBJ databases">
        <authorList>
            <person name="Chen Y."/>
            <person name="Shah S."/>
            <person name="Dougan E. K."/>
            <person name="Thang M."/>
            <person name="Chan C."/>
        </authorList>
    </citation>
    <scope>NUCLEOTIDE SEQUENCE [LARGE SCALE GENOMIC DNA]</scope>
</reference>
<dbReference type="Gene3D" id="1.10.8.270">
    <property type="entry name" value="putative rabgap domain of human tbc1 domain family member 14 like domains"/>
    <property type="match status" value="1"/>
</dbReference>
<protein>
    <submittedName>
        <fullName evidence="4">Growth hormone-regulated TBC protein 1</fullName>
    </submittedName>
</protein>
<evidence type="ECO:0000313" key="3">
    <source>
        <dbReference type="EMBL" id="CAL1167439.1"/>
    </source>
</evidence>
<evidence type="ECO:0000313" key="5">
    <source>
        <dbReference type="Proteomes" id="UP001152797"/>
    </source>
</evidence>
<dbReference type="Proteomes" id="UP001152797">
    <property type="component" value="Unassembled WGS sequence"/>
</dbReference>
<dbReference type="GO" id="GO:0031267">
    <property type="term" value="F:small GTPase binding"/>
    <property type="evidence" value="ECO:0007669"/>
    <property type="project" value="TreeGrafter"/>
</dbReference>
<dbReference type="InterPro" id="IPR035969">
    <property type="entry name" value="Rab-GAP_TBC_sf"/>
</dbReference>
<dbReference type="GO" id="GO:0005096">
    <property type="term" value="F:GTPase activator activity"/>
    <property type="evidence" value="ECO:0007669"/>
    <property type="project" value="TreeGrafter"/>
</dbReference>
<dbReference type="PANTHER" id="PTHR47219:SF9">
    <property type="entry name" value="GTPASE ACTIVATING PROTEIN AND CENTROSOME-ASSOCIATED, ISOFORM B"/>
    <property type="match status" value="1"/>
</dbReference>
<proteinExistence type="predicted"/>
<dbReference type="Gene3D" id="1.10.472.80">
    <property type="entry name" value="Ypt/Rab-GAP domain of gyp1p, domain 3"/>
    <property type="match status" value="1"/>
</dbReference>
<dbReference type="InterPro" id="IPR000195">
    <property type="entry name" value="Rab-GAP-TBC_dom"/>
</dbReference>
<dbReference type="SUPFAM" id="SSF47923">
    <property type="entry name" value="Ypt/Rab-GAP domain of gyp1p"/>
    <property type="match status" value="2"/>
</dbReference>
<feature type="domain" description="Rab-GAP TBC" evidence="1">
    <location>
        <begin position="306"/>
        <end position="468"/>
    </location>
</feature>
<evidence type="ECO:0000259" key="1">
    <source>
        <dbReference type="PROSITE" id="PS50086"/>
    </source>
</evidence>
<dbReference type="InterPro" id="IPR050302">
    <property type="entry name" value="Rab_GAP_TBC_domain"/>
</dbReference>
<dbReference type="Pfam" id="PF00566">
    <property type="entry name" value="RabGAP-TBC"/>
    <property type="match status" value="1"/>
</dbReference>
<dbReference type="PANTHER" id="PTHR47219">
    <property type="entry name" value="RAB GTPASE-ACTIVATING PROTEIN 1-LIKE"/>
    <property type="match status" value="1"/>
</dbReference>
<dbReference type="PROSITE" id="PS50086">
    <property type="entry name" value="TBC_RABGAP"/>
    <property type="match status" value="1"/>
</dbReference>
<dbReference type="AlphaFoldDB" id="A0A9P1DPF9"/>
<dbReference type="SUPFAM" id="SSF56281">
    <property type="entry name" value="Metallo-hydrolase/oxidoreductase"/>
    <property type="match status" value="1"/>
</dbReference>
<dbReference type="SMART" id="SM00164">
    <property type="entry name" value="TBC"/>
    <property type="match status" value="1"/>
</dbReference>
<gene>
    <name evidence="2" type="ORF">C1SCF055_LOCUS38993</name>
</gene>
<comment type="caution">
    <text evidence="2">The sequence shown here is derived from an EMBL/GenBank/DDBJ whole genome shotgun (WGS) entry which is preliminary data.</text>
</comment>
<dbReference type="EMBL" id="CAMXCT030006168">
    <property type="protein sequence ID" value="CAL4801376.1"/>
    <property type="molecule type" value="Genomic_DNA"/>
</dbReference>
<sequence length="569" mass="64700">MEAFVAPPIHQLHVGALAAPAAPAAPVDGGKRRRHEYIVWRRLVRFLVGTGALPAELWLELWQFEEENTYPKTWSNPSGAVLLQLQPDLWVAERPFVWNSIDVGGKMAVIRLTDGSLWVHSPVNFDEPLRRALKELGPVKHIVSPNFEHVKWAKQWKEAFPDAILWGTPGMVEKFPEIPFDRELSTSSICPPEWQDQLQMCFADCERTPVIGTPFFNEVVFYHRKSETLMTTDIFWSYPNDLPSGSKLWKFLMDKIYLPFYRRFMVRNKASLQQVLDTVAEWQPKGLLPCHGIYQASGSTAAAQEAVGTSDTEELPASILDVIEADVARTFPNDKKFQESGGPESLRQVLIELAKQDKELGYCQSLNFIAANFLMVLSSQEMALAAVRQLIMKLQTRQWYTDGMRQLRGDTAVLEEMVRERLPAVHQVLTLHRFDFLFVTSKWFLCLFAATLTDEVLRRVWDVLLVDGIEAVFRISISLFALHQESILQVKSEDGLIHMMQDWQPDCSPEVLIQNAYSPSLVGSIGRLELDQRRKRAAEAISNADARAEMRATQLRRGGVRPASVLSRQ</sequence>
<accession>A0A9P1DPF9</accession>
<evidence type="ECO:0000313" key="4">
    <source>
        <dbReference type="EMBL" id="CAL4801376.1"/>
    </source>
</evidence>